<keyword evidence="3" id="KW-0143">Chaperone</keyword>
<evidence type="ECO:0000256" key="1">
    <source>
        <dbReference type="ARBA" id="ARBA00008571"/>
    </source>
</evidence>
<dbReference type="RefSeq" id="WP_377686307.1">
    <property type="nucleotide sequence ID" value="NZ_JBHMDZ010000014.1"/>
</dbReference>
<evidence type="ECO:0000256" key="3">
    <source>
        <dbReference type="ARBA" id="ARBA00023186"/>
    </source>
</evidence>
<organism evidence="4 5">
    <name type="scientific">Paracoccus cavernae</name>
    <dbReference type="NCBI Taxonomy" id="1571207"/>
    <lineage>
        <taxon>Bacteria</taxon>
        <taxon>Pseudomonadati</taxon>
        <taxon>Pseudomonadota</taxon>
        <taxon>Alphaproteobacteria</taxon>
        <taxon>Rhodobacterales</taxon>
        <taxon>Paracoccaceae</taxon>
        <taxon>Paracoccus</taxon>
    </lineage>
</organism>
<gene>
    <name evidence="4" type="ORF">QWZ10_19710</name>
</gene>
<dbReference type="Proteomes" id="UP001243846">
    <property type="component" value="Unassembled WGS sequence"/>
</dbReference>
<dbReference type="SUPFAM" id="SSF109910">
    <property type="entry name" value="YgfY-like"/>
    <property type="match status" value="1"/>
</dbReference>
<proteinExistence type="inferred from homology"/>
<dbReference type="EMBL" id="JAUFRC010000001">
    <property type="protein sequence ID" value="MDN3713400.1"/>
    <property type="molecule type" value="Genomic_DNA"/>
</dbReference>
<dbReference type="PANTHER" id="PTHR12469">
    <property type="entry name" value="PROTEIN EMI5 HOMOLOG, MITOCHONDRIAL"/>
    <property type="match status" value="1"/>
</dbReference>
<dbReference type="PANTHER" id="PTHR12469:SF2">
    <property type="entry name" value="SUCCINATE DEHYDROGENASE ASSEMBLY FACTOR 2, MITOCHONDRIAL"/>
    <property type="match status" value="1"/>
</dbReference>
<evidence type="ECO:0000256" key="2">
    <source>
        <dbReference type="ARBA" id="ARBA00019418"/>
    </source>
</evidence>
<reference evidence="5" key="1">
    <citation type="journal article" date="2019" name="Int. J. Syst. Evol. Microbiol.">
        <title>The Global Catalogue of Microorganisms (GCM) 10K type strain sequencing project: providing services to taxonomists for standard genome sequencing and annotation.</title>
        <authorList>
            <consortium name="The Broad Institute Genomics Platform"/>
            <consortium name="The Broad Institute Genome Sequencing Center for Infectious Disease"/>
            <person name="Wu L."/>
            <person name="Ma J."/>
        </authorList>
    </citation>
    <scope>NUCLEOTIDE SEQUENCE [LARGE SCALE GENOMIC DNA]</scope>
    <source>
        <strain evidence="5">CECT 8482</strain>
    </source>
</reference>
<name>A0ABT8DA88_9RHOB</name>
<dbReference type="Pfam" id="PF03937">
    <property type="entry name" value="Sdh5"/>
    <property type="match status" value="1"/>
</dbReference>
<evidence type="ECO:0000313" key="4">
    <source>
        <dbReference type="EMBL" id="MDN3713400.1"/>
    </source>
</evidence>
<evidence type="ECO:0000313" key="5">
    <source>
        <dbReference type="Proteomes" id="UP001243846"/>
    </source>
</evidence>
<dbReference type="InterPro" id="IPR036714">
    <property type="entry name" value="SDH_sf"/>
</dbReference>
<accession>A0ABT8DA88</accession>
<protein>
    <recommendedName>
        <fullName evidence="2">FAD assembly factor SdhE</fullName>
    </recommendedName>
</protein>
<sequence length="80" mass="9355">MRSWRRGTKEMDLILGPFSDSELKTLSPAELDEYEQLLNENDQDLYPWITARSRGETPGPQEFEALLNRIAAFSLDRLRR</sequence>
<comment type="caution">
    <text evidence="4">The sequence shown here is derived from an EMBL/GenBank/DDBJ whole genome shotgun (WGS) entry which is preliminary data.</text>
</comment>
<dbReference type="InterPro" id="IPR005631">
    <property type="entry name" value="SDH"/>
</dbReference>
<dbReference type="Gene3D" id="1.10.150.250">
    <property type="entry name" value="Flavinator of succinate dehydrogenase"/>
    <property type="match status" value="1"/>
</dbReference>
<comment type="similarity">
    <text evidence="1">Belongs to the SdhE FAD assembly factor family.</text>
</comment>
<keyword evidence="5" id="KW-1185">Reference proteome</keyword>